<organism evidence="2 3">
    <name type="scientific">Hyaloperonospora arabidopsidis (strain Emoy2)</name>
    <name type="common">Downy mildew agent</name>
    <name type="synonym">Peronospora arabidopsidis</name>
    <dbReference type="NCBI Taxonomy" id="559515"/>
    <lineage>
        <taxon>Eukaryota</taxon>
        <taxon>Sar</taxon>
        <taxon>Stramenopiles</taxon>
        <taxon>Oomycota</taxon>
        <taxon>Peronosporomycetes</taxon>
        <taxon>Peronosporales</taxon>
        <taxon>Peronosporaceae</taxon>
        <taxon>Hyaloperonospora</taxon>
    </lineage>
</organism>
<dbReference type="Proteomes" id="UP000011713">
    <property type="component" value="Unassembled WGS sequence"/>
</dbReference>
<evidence type="ECO:0000313" key="3">
    <source>
        <dbReference type="Proteomes" id="UP000011713"/>
    </source>
</evidence>
<evidence type="ECO:0000313" key="2">
    <source>
        <dbReference type="EnsemblProtists" id="HpaP812586"/>
    </source>
</evidence>
<proteinExistence type="predicted"/>
<feature type="compositionally biased region" description="Polar residues" evidence="1">
    <location>
        <begin position="83"/>
        <end position="97"/>
    </location>
</feature>
<feature type="region of interest" description="Disordered" evidence="1">
    <location>
        <begin position="73"/>
        <end position="97"/>
    </location>
</feature>
<protein>
    <submittedName>
        <fullName evidence="2">Uncharacterized protein</fullName>
    </submittedName>
</protein>
<reference evidence="2" key="2">
    <citation type="submission" date="2015-06" db="UniProtKB">
        <authorList>
            <consortium name="EnsemblProtists"/>
        </authorList>
    </citation>
    <scope>IDENTIFICATION</scope>
    <source>
        <strain evidence="2">Emoy2</strain>
    </source>
</reference>
<dbReference type="EMBL" id="JH598080">
    <property type="status" value="NOT_ANNOTATED_CDS"/>
    <property type="molecule type" value="Genomic_DNA"/>
</dbReference>
<dbReference type="EnsemblProtists" id="HpaT812586">
    <property type="protein sequence ID" value="HpaP812586"/>
    <property type="gene ID" value="HpaG812586"/>
</dbReference>
<name>M4C0Q6_HYAAE</name>
<dbReference type="HOGENOM" id="CLU_2351131_0_0_1"/>
<reference evidence="3" key="1">
    <citation type="journal article" date="2010" name="Science">
        <title>Signatures of adaptation to obligate biotrophy in the Hyaloperonospora arabidopsidis genome.</title>
        <authorList>
            <person name="Baxter L."/>
            <person name="Tripathy S."/>
            <person name="Ishaque N."/>
            <person name="Boot N."/>
            <person name="Cabral A."/>
            <person name="Kemen E."/>
            <person name="Thines M."/>
            <person name="Ah-Fong A."/>
            <person name="Anderson R."/>
            <person name="Badejoko W."/>
            <person name="Bittner-Eddy P."/>
            <person name="Boore J.L."/>
            <person name="Chibucos M.C."/>
            <person name="Coates M."/>
            <person name="Dehal P."/>
            <person name="Delehaunty K."/>
            <person name="Dong S."/>
            <person name="Downton P."/>
            <person name="Dumas B."/>
            <person name="Fabro G."/>
            <person name="Fronick C."/>
            <person name="Fuerstenberg S.I."/>
            <person name="Fulton L."/>
            <person name="Gaulin E."/>
            <person name="Govers F."/>
            <person name="Hughes L."/>
            <person name="Humphray S."/>
            <person name="Jiang R.H."/>
            <person name="Judelson H."/>
            <person name="Kamoun S."/>
            <person name="Kyung K."/>
            <person name="Meijer H."/>
            <person name="Minx P."/>
            <person name="Morris P."/>
            <person name="Nelson J."/>
            <person name="Phuntumart V."/>
            <person name="Qutob D."/>
            <person name="Rehmany A."/>
            <person name="Rougon-Cardoso A."/>
            <person name="Ryden P."/>
            <person name="Torto-Alalibo T."/>
            <person name="Studholme D."/>
            <person name="Wang Y."/>
            <person name="Win J."/>
            <person name="Wood J."/>
            <person name="Clifton S.W."/>
            <person name="Rogers J."/>
            <person name="Van den Ackerveken G."/>
            <person name="Jones J.D."/>
            <person name="McDowell J.M."/>
            <person name="Beynon J."/>
            <person name="Tyler B.M."/>
        </authorList>
    </citation>
    <scope>NUCLEOTIDE SEQUENCE [LARGE SCALE GENOMIC DNA]</scope>
    <source>
        <strain evidence="3">Emoy2</strain>
    </source>
</reference>
<dbReference type="AlphaFoldDB" id="M4C0Q6"/>
<keyword evidence="3" id="KW-1185">Reference proteome</keyword>
<dbReference type="InParanoid" id="M4C0Q6"/>
<dbReference type="VEuPathDB" id="FungiDB:HpaG812586"/>
<evidence type="ECO:0000256" key="1">
    <source>
        <dbReference type="SAM" id="MobiDB-lite"/>
    </source>
</evidence>
<sequence>MTQAFFADRLSREDCTRKTKEQKRRVLPLLTGVDLNQTRAKMSSTRSCNSSAYIPAARALYFEPASFRSTFSEPRAALGSGPSGTATDQPPSQVRSS</sequence>
<accession>M4C0Q6</accession>